<evidence type="ECO:0000313" key="2">
    <source>
        <dbReference type="Proteomes" id="UP000033411"/>
    </source>
</evidence>
<accession>A0A0F5QF19</accession>
<proteinExistence type="predicted"/>
<dbReference type="PATRIC" id="fig|1293439.3.peg.546"/>
<dbReference type="EMBL" id="LANJ01000011">
    <property type="protein sequence ID" value="KKC39535.1"/>
    <property type="molecule type" value="Genomic_DNA"/>
</dbReference>
<organism evidence="1 2">
    <name type="scientific">Devosia epidermidihirudinis</name>
    <dbReference type="NCBI Taxonomy" id="1293439"/>
    <lineage>
        <taxon>Bacteria</taxon>
        <taxon>Pseudomonadati</taxon>
        <taxon>Pseudomonadota</taxon>
        <taxon>Alphaproteobacteria</taxon>
        <taxon>Hyphomicrobiales</taxon>
        <taxon>Devosiaceae</taxon>
        <taxon>Devosia</taxon>
    </lineage>
</organism>
<evidence type="ECO:0000313" key="1">
    <source>
        <dbReference type="EMBL" id="KKC39535.1"/>
    </source>
</evidence>
<dbReference type="RefSeq" id="WP_046138238.1">
    <property type="nucleotide sequence ID" value="NZ_LANJ01000011.1"/>
</dbReference>
<protein>
    <submittedName>
        <fullName evidence="1">Uncharacterized protein</fullName>
    </submittedName>
</protein>
<gene>
    <name evidence="1" type="ORF">WH87_04915</name>
</gene>
<sequence>MNPQTLDMFAGVVNDIANGPRVGSFQGLTADLLRRLSEKGLTLEQCADRRMLARSRSTLEGRCREFGIRFPDYTPSNMRKHVQFIPTGDYLELTGPEVDAVAGILGIVTMTRDCVPFCSIPAHGFDDAKVALRAAGYEAKKGMAPKKPKAAANG</sequence>
<dbReference type="AlphaFoldDB" id="A0A0F5QF19"/>
<dbReference type="Proteomes" id="UP000033411">
    <property type="component" value="Unassembled WGS sequence"/>
</dbReference>
<keyword evidence="2" id="KW-1185">Reference proteome</keyword>
<comment type="caution">
    <text evidence="1">The sequence shown here is derived from an EMBL/GenBank/DDBJ whole genome shotgun (WGS) entry which is preliminary data.</text>
</comment>
<name>A0A0F5QF19_9HYPH</name>
<dbReference type="STRING" id="1293439.WH87_04915"/>
<reference evidence="1 2" key="1">
    <citation type="submission" date="2015-03" db="EMBL/GenBank/DDBJ databases">
        <authorList>
            <person name="Lepp D."/>
            <person name="Hassan Y.I."/>
            <person name="Li X.-Z."/>
            <person name="Zhou T."/>
        </authorList>
    </citation>
    <scope>NUCLEOTIDE SEQUENCE [LARGE SCALE GENOMIC DNA]</scope>
    <source>
        <strain evidence="1 2">E84</strain>
    </source>
</reference>